<dbReference type="InterPro" id="IPR000683">
    <property type="entry name" value="Gfo/Idh/MocA-like_OxRdtase_N"/>
</dbReference>
<evidence type="ECO:0000259" key="2">
    <source>
        <dbReference type="Pfam" id="PF22725"/>
    </source>
</evidence>
<evidence type="ECO:0000313" key="4">
    <source>
        <dbReference type="Proteomes" id="UP000284416"/>
    </source>
</evidence>
<dbReference type="Gene3D" id="3.40.50.720">
    <property type="entry name" value="NAD(P)-binding Rossmann-like Domain"/>
    <property type="match status" value="1"/>
</dbReference>
<dbReference type="OrthoDB" id="9815825at2"/>
<sequence length="331" mass="36513">MKFGTVGTSWITAAFISAARLSGKMELKAVYSRSPEKAGKFAEENKAPLIFTDLEEMAASPEIDAVYIASPNSLHYEQAILFLQNKKHVFCEKPIFSNVKELDQAFRVAEENGVFLFEAIRNIHSPNLKVLKRELGRAGTLRSAFLTYMSYSSRYDLVLKGEEPNIFSAKFSGGALADLGVYPLSLAVSLFGKPEGVTYSPVILPTGVDGSGTLVLTYPGFVCTIMCSKISDSTVPCEIHGEKGTFIIGDAAPISSVTFHDSRTKEREELGVDQEEQDMMYEAVEFARIINEGDRPAYDELKRLSRIVVETTEQARLESGILFESDKKGLD</sequence>
<dbReference type="EMBL" id="QWEG01000004">
    <property type="protein sequence ID" value="RHW41743.1"/>
    <property type="molecule type" value="Genomic_DNA"/>
</dbReference>
<dbReference type="InterPro" id="IPR036291">
    <property type="entry name" value="NAD(P)-bd_dom_sf"/>
</dbReference>
<protein>
    <submittedName>
        <fullName evidence="3">Gfo/Idh/MocA family oxidoreductase</fullName>
    </submittedName>
</protein>
<dbReference type="Pfam" id="PF01408">
    <property type="entry name" value="GFO_IDH_MocA"/>
    <property type="match status" value="1"/>
</dbReference>
<dbReference type="Gene3D" id="3.30.360.10">
    <property type="entry name" value="Dihydrodipicolinate Reductase, domain 2"/>
    <property type="match status" value="1"/>
</dbReference>
<dbReference type="AlphaFoldDB" id="A0A417YWE2"/>
<dbReference type="PANTHER" id="PTHR43054:SF1">
    <property type="entry name" value="SCYLLO-INOSITOL 2-DEHYDROGENASE (NADP(+)) IOLU"/>
    <property type="match status" value="1"/>
</dbReference>
<accession>A0A417YWE2</accession>
<feature type="domain" description="GFO/IDH/MocA-like oxidoreductase" evidence="2">
    <location>
        <begin position="136"/>
        <end position="246"/>
    </location>
</feature>
<reference evidence="3 4" key="1">
    <citation type="journal article" date="2017" name="Int. J. Syst. Evol. Microbiol.">
        <title>Bacillus notoginsengisoli sp. nov., a novel bacterium isolated from the rhizosphere of Panax notoginseng.</title>
        <authorList>
            <person name="Zhang M.Y."/>
            <person name="Cheng J."/>
            <person name="Cai Y."/>
            <person name="Zhang T.Y."/>
            <person name="Wu Y.Y."/>
            <person name="Manikprabhu D."/>
            <person name="Li W.J."/>
            <person name="Zhang Y.X."/>
        </authorList>
    </citation>
    <scope>NUCLEOTIDE SEQUENCE [LARGE SCALE GENOMIC DNA]</scope>
    <source>
        <strain evidence="3 4">JCM 30743</strain>
    </source>
</reference>
<comment type="caution">
    <text evidence="3">The sequence shown here is derived from an EMBL/GenBank/DDBJ whole genome shotgun (WGS) entry which is preliminary data.</text>
</comment>
<dbReference type="GO" id="GO:0000166">
    <property type="term" value="F:nucleotide binding"/>
    <property type="evidence" value="ECO:0007669"/>
    <property type="project" value="InterPro"/>
</dbReference>
<dbReference type="Proteomes" id="UP000284416">
    <property type="component" value="Unassembled WGS sequence"/>
</dbReference>
<dbReference type="InterPro" id="IPR055170">
    <property type="entry name" value="GFO_IDH_MocA-like_dom"/>
</dbReference>
<evidence type="ECO:0000313" key="3">
    <source>
        <dbReference type="EMBL" id="RHW41743.1"/>
    </source>
</evidence>
<feature type="domain" description="Gfo/Idh/MocA-like oxidoreductase N-terminal" evidence="1">
    <location>
        <begin position="2"/>
        <end position="117"/>
    </location>
</feature>
<dbReference type="RefSeq" id="WP_118920325.1">
    <property type="nucleotide sequence ID" value="NZ_QWEG01000004.1"/>
</dbReference>
<keyword evidence="4" id="KW-1185">Reference proteome</keyword>
<dbReference type="SUPFAM" id="SSF55347">
    <property type="entry name" value="Glyceraldehyde-3-phosphate dehydrogenase-like, C-terminal domain"/>
    <property type="match status" value="1"/>
</dbReference>
<dbReference type="Pfam" id="PF22725">
    <property type="entry name" value="GFO_IDH_MocA_C3"/>
    <property type="match status" value="1"/>
</dbReference>
<evidence type="ECO:0000259" key="1">
    <source>
        <dbReference type="Pfam" id="PF01408"/>
    </source>
</evidence>
<organism evidence="3 4">
    <name type="scientific">Neobacillus notoginsengisoli</name>
    <dbReference type="NCBI Taxonomy" id="1578198"/>
    <lineage>
        <taxon>Bacteria</taxon>
        <taxon>Bacillati</taxon>
        <taxon>Bacillota</taxon>
        <taxon>Bacilli</taxon>
        <taxon>Bacillales</taxon>
        <taxon>Bacillaceae</taxon>
        <taxon>Neobacillus</taxon>
    </lineage>
</organism>
<dbReference type="SUPFAM" id="SSF51735">
    <property type="entry name" value="NAD(P)-binding Rossmann-fold domains"/>
    <property type="match status" value="1"/>
</dbReference>
<gene>
    <name evidence="3" type="ORF">D1B31_07325</name>
</gene>
<dbReference type="PANTHER" id="PTHR43054">
    <property type="match status" value="1"/>
</dbReference>
<name>A0A417YWE2_9BACI</name>
<proteinExistence type="predicted"/>